<evidence type="ECO:0000256" key="5">
    <source>
        <dbReference type="ARBA" id="ARBA00022840"/>
    </source>
</evidence>
<sequence length="931" mass="106092">MNKQRFVVIDVETTGNSPKKGDKIIQIAAVVIENGQITERFSKYINPNKSIPVFIEQLTGITNQMVENQPPFEAVAEEVFHLLDGAYFVAHNIHFDLGFVKHELHKAGFQLPDCEVLDTVELSRIAFPGFEGYKLTELSEELQLRHDQPHRADSDAEVTGLIFLEILEKLRRLPYPTLKQLRRLSQHFISDLTHLLDMFIYENRHTDMPGFTRFSSFSVREPEPVIERLKEDEEFLFEIENWAAGNEKALSEFMPQYEKREGQMLMMKEVAEAFANREHALIEAAPGIGKTIGYLIPAALFAKKSKKPVVISTYSTLLQQQIMTKDLPIIKDMFPFSVTAAILKGQTHYLCLYKFEQVLHEEDDNYDAVLTKAQLLVWLTETNTGDVAELNLPSGGKLLWDRLAYDDHSYKRKQRDQVIGFYERAKQSAMRSDLVITNHSLLLTDEASRRKRLPDSGTFVIDEAHHFERAASEHLGKRATYIELHTKLSRIGTLKEQGLLKKMRQLFQRHSLPVDSFFEVEEWIQHIQAESDAFFSSVHSFVKRRKPKEDLNRLVFNVNKKSHDKGWPILTDGAERLCSMLAHLQQLFETQTALMEEHLTVMKSKNVFLADEYNRSMNDLGEYCQTLNQLFFGSDDNEAVWIEIDAKGAKNAVAIYAQPLEPGELLADQFFARKNSVVLTSATLTIENSFQFIIERLGLSDFFPRTMRIASPFSYDERMQVMIPKEIKSIQDTGQTEFIQDTARYIELMAKEKQPKILVLFTSHDMLKKVHQELKLAMSVSGIQLLAQGITGGSPGKLMKTFKTANQAILLGTNHFWEGVDFPGDELTTVIIVRLPFRAPDHPLHAAKCELARKKGRNPFQTVSLPEAVLTFRQGIGRLLRTAGDKGTIVILDRRVKTAGYGRLFLDALPTSAISEVTDSEIEAYVAGKSE</sequence>
<dbReference type="InterPro" id="IPR006310">
    <property type="entry name" value="DinG"/>
</dbReference>
<dbReference type="PANTHER" id="PTHR11472:SF34">
    <property type="entry name" value="REGULATOR OF TELOMERE ELONGATION HELICASE 1"/>
    <property type="match status" value="1"/>
</dbReference>
<dbReference type="SUPFAM" id="SSF53098">
    <property type="entry name" value="Ribonuclease H-like"/>
    <property type="match status" value="1"/>
</dbReference>
<evidence type="ECO:0000256" key="3">
    <source>
        <dbReference type="ARBA" id="ARBA00022801"/>
    </source>
</evidence>
<dbReference type="InterPro" id="IPR045028">
    <property type="entry name" value="DinG/Rad3-like"/>
</dbReference>
<dbReference type="InterPro" id="IPR027417">
    <property type="entry name" value="P-loop_NTPase"/>
</dbReference>
<evidence type="ECO:0000313" key="10">
    <source>
        <dbReference type="Proteomes" id="UP001073053"/>
    </source>
</evidence>
<gene>
    <name evidence="6 7 9" type="primary">dinG</name>
    <name evidence="9" type="ORF">MOF03_06275</name>
</gene>
<evidence type="ECO:0000259" key="8">
    <source>
        <dbReference type="PROSITE" id="PS51193"/>
    </source>
</evidence>
<dbReference type="NCBIfam" id="TIGR01407">
    <property type="entry name" value="dinG_rel"/>
    <property type="match status" value="1"/>
</dbReference>
<dbReference type="InterPro" id="IPR036397">
    <property type="entry name" value="RNaseH_sf"/>
</dbReference>
<dbReference type="AlphaFoldDB" id="A0A9Q4EH86"/>
<dbReference type="EC" id="3.1.-.-" evidence="6 7"/>
<keyword evidence="2 6" id="KW-0547">Nucleotide-binding</keyword>
<feature type="binding site" evidence="6">
    <location>
        <begin position="284"/>
        <end position="291"/>
    </location>
    <ligand>
        <name>ATP</name>
        <dbReference type="ChEBI" id="CHEBI:30616"/>
    </ligand>
</feature>
<evidence type="ECO:0000256" key="2">
    <source>
        <dbReference type="ARBA" id="ARBA00022741"/>
    </source>
</evidence>
<dbReference type="FunFam" id="3.40.50.300:FF:000437">
    <property type="entry name" value="ATP-dependent DNA helicase DinG"/>
    <property type="match status" value="1"/>
</dbReference>
<dbReference type="SMART" id="SM00487">
    <property type="entry name" value="DEXDc"/>
    <property type="match status" value="1"/>
</dbReference>
<dbReference type="PROSITE" id="PS51193">
    <property type="entry name" value="HELICASE_ATP_BIND_2"/>
    <property type="match status" value="1"/>
</dbReference>
<dbReference type="InterPro" id="IPR014001">
    <property type="entry name" value="Helicase_ATP-bd"/>
</dbReference>
<protein>
    <recommendedName>
        <fullName evidence="6 7">3'-5' exonuclease DinG</fullName>
        <ecNumber evidence="6 7">3.1.-.-</ecNumber>
    </recommendedName>
</protein>
<feature type="domain" description="Helicase ATP-binding" evidence="8">
    <location>
        <begin position="249"/>
        <end position="510"/>
    </location>
</feature>
<reference evidence="9" key="1">
    <citation type="submission" date="2022-02" db="EMBL/GenBank/DDBJ databases">
        <title>Crop Bioprotection Bacillus Genome Sequencing.</title>
        <authorList>
            <person name="Dunlap C."/>
        </authorList>
    </citation>
    <scope>NUCLEOTIDE SEQUENCE</scope>
    <source>
        <strain evidence="9">EC49O2N-C10</strain>
    </source>
</reference>
<evidence type="ECO:0000256" key="6">
    <source>
        <dbReference type="HAMAP-Rule" id="MF_02206"/>
    </source>
</evidence>
<comment type="similarity">
    <text evidence="6 7">Belongs to the helicase family. DinG subfamily. Type 2 sub-subfamily.</text>
</comment>
<dbReference type="GO" id="GO:0008408">
    <property type="term" value="F:3'-5' exonuclease activity"/>
    <property type="evidence" value="ECO:0007669"/>
    <property type="project" value="UniProtKB-UniRule"/>
</dbReference>
<comment type="caution">
    <text evidence="9">The sequence shown here is derived from an EMBL/GenBank/DDBJ whole genome shotgun (WGS) entry which is preliminary data.</text>
</comment>
<dbReference type="InterPro" id="IPR014013">
    <property type="entry name" value="Helic_SF1/SF2_ATP-bd_DinG/Rad3"/>
</dbReference>
<evidence type="ECO:0000256" key="4">
    <source>
        <dbReference type="ARBA" id="ARBA00022839"/>
    </source>
</evidence>
<comment type="function">
    <text evidence="6 7">3'-5' exonuclease.</text>
</comment>
<evidence type="ECO:0000256" key="7">
    <source>
        <dbReference type="RuleBase" id="RU364106"/>
    </source>
</evidence>
<dbReference type="RefSeq" id="WP_268496591.1">
    <property type="nucleotide sequence ID" value="NZ_JALAVZ010000003.1"/>
</dbReference>
<dbReference type="GO" id="GO:0006260">
    <property type="term" value="P:DNA replication"/>
    <property type="evidence" value="ECO:0007669"/>
    <property type="project" value="InterPro"/>
</dbReference>
<dbReference type="Pfam" id="PF13307">
    <property type="entry name" value="Helicase_C_2"/>
    <property type="match status" value="1"/>
</dbReference>
<dbReference type="InterPro" id="IPR012337">
    <property type="entry name" value="RNaseH-like_sf"/>
</dbReference>
<dbReference type="SMART" id="SM00479">
    <property type="entry name" value="EXOIII"/>
    <property type="match status" value="1"/>
</dbReference>
<dbReference type="Pfam" id="PF00929">
    <property type="entry name" value="RNase_T"/>
    <property type="match status" value="1"/>
</dbReference>
<dbReference type="GO" id="GO:0005524">
    <property type="term" value="F:ATP binding"/>
    <property type="evidence" value="ECO:0007669"/>
    <property type="project" value="UniProtKB-UniRule"/>
</dbReference>
<dbReference type="PANTHER" id="PTHR11472">
    <property type="entry name" value="DNA REPAIR DEAD HELICASE RAD3/XP-D SUBFAMILY MEMBER"/>
    <property type="match status" value="1"/>
</dbReference>
<dbReference type="HAMAP" id="MF_02206">
    <property type="entry name" value="DinG_exonucl"/>
    <property type="match status" value="1"/>
</dbReference>
<dbReference type="Gene3D" id="3.30.420.10">
    <property type="entry name" value="Ribonuclease H-like superfamily/Ribonuclease H"/>
    <property type="match status" value="1"/>
</dbReference>
<keyword evidence="4 6" id="KW-0269">Exonuclease</keyword>
<keyword evidence="5 6" id="KW-0067">ATP-binding</keyword>
<keyword evidence="9" id="KW-0347">Helicase</keyword>
<name>A0A9Q4EH86_9BACI</name>
<dbReference type="EMBL" id="JALAWA010000003">
    <property type="protein sequence ID" value="MCY9184262.1"/>
    <property type="molecule type" value="Genomic_DNA"/>
</dbReference>
<dbReference type="SUPFAM" id="SSF52540">
    <property type="entry name" value="P-loop containing nucleoside triphosphate hydrolases"/>
    <property type="match status" value="1"/>
</dbReference>
<evidence type="ECO:0000256" key="1">
    <source>
        <dbReference type="ARBA" id="ARBA00022722"/>
    </source>
</evidence>
<dbReference type="CDD" id="cd06127">
    <property type="entry name" value="DEDDh"/>
    <property type="match status" value="1"/>
</dbReference>
<dbReference type="SMART" id="SM00491">
    <property type="entry name" value="HELICc2"/>
    <property type="match status" value="1"/>
</dbReference>
<accession>A0A9Q4EH86</accession>
<dbReference type="GO" id="GO:0016818">
    <property type="term" value="F:hydrolase activity, acting on acid anhydrides, in phosphorus-containing anhydrides"/>
    <property type="evidence" value="ECO:0007669"/>
    <property type="project" value="InterPro"/>
</dbReference>
<dbReference type="GO" id="GO:0003678">
    <property type="term" value="F:DNA helicase activity"/>
    <property type="evidence" value="ECO:0007669"/>
    <property type="project" value="TreeGrafter"/>
</dbReference>
<evidence type="ECO:0000313" key="9">
    <source>
        <dbReference type="EMBL" id="MCY9184262.1"/>
    </source>
</evidence>
<feature type="short sequence motif" description="DEAH box" evidence="6">
    <location>
        <begin position="462"/>
        <end position="465"/>
    </location>
</feature>
<dbReference type="FunFam" id="3.30.420.10:FF:000045">
    <property type="entry name" value="3'-5' exonuclease DinG"/>
    <property type="match status" value="1"/>
</dbReference>
<dbReference type="GO" id="GO:0003677">
    <property type="term" value="F:DNA binding"/>
    <property type="evidence" value="ECO:0007669"/>
    <property type="project" value="InterPro"/>
</dbReference>
<dbReference type="Proteomes" id="UP001073053">
    <property type="component" value="Unassembled WGS sequence"/>
</dbReference>
<dbReference type="GO" id="GO:0003887">
    <property type="term" value="F:DNA-directed DNA polymerase activity"/>
    <property type="evidence" value="ECO:0007669"/>
    <property type="project" value="InterPro"/>
</dbReference>
<keyword evidence="1 6" id="KW-0540">Nuclease</keyword>
<organism evidence="9 10">
    <name type="scientific">Bacillus halotolerans</name>
    <dbReference type="NCBI Taxonomy" id="260554"/>
    <lineage>
        <taxon>Bacteria</taxon>
        <taxon>Bacillati</taxon>
        <taxon>Bacillota</taxon>
        <taxon>Bacilli</taxon>
        <taxon>Bacillales</taxon>
        <taxon>Bacillaceae</taxon>
        <taxon>Bacillus</taxon>
    </lineage>
</organism>
<keyword evidence="3 6" id="KW-0378">Hydrolase</keyword>
<proteinExistence type="inferred from homology"/>
<dbReference type="NCBIfam" id="TIGR00573">
    <property type="entry name" value="dnaq"/>
    <property type="match status" value="1"/>
</dbReference>
<dbReference type="Gene3D" id="3.40.50.300">
    <property type="entry name" value="P-loop containing nucleotide triphosphate hydrolases"/>
    <property type="match status" value="2"/>
</dbReference>
<dbReference type="NCBIfam" id="NF005981">
    <property type="entry name" value="PRK08074.1"/>
    <property type="match status" value="1"/>
</dbReference>
<dbReference type="InterPro" id="IPR013520">
    <property type="entry name" value="Ribonucl_H"/>
</dbReference>
<dbReference type="InterPro" id="IPR006555">
    <property type="entry name" value="ATP-dep_Helicase_C"/>
</dbReference>
<dbReference type="InterPro" id="IPR006054">
    <property type="entry name" value="DnaQ"/>
</dbReference>